<proteinExistence type="predicted"/>
<gene>
    <name evidence="1" type="ORF">CURHAP_LOCUS1685</name>
</gene>
<protein>
    <submittedName>
        <fullName evidence="1">Uncharacterized protein</fullName>
    </submittedName>
</protein>
<organism evidence="1 2">
    <name type="scientific">Prunus armeniaca</name>
    <name type="common">Apricot</name>
    <name type="synonym">Armeniaca vulgaris</name>
    <dbReference type="NCBI Taxonomy" id="36596"/>
    <lineage>
        <taxon>Eukaryota</taxon>
        <taxon>Viridiplantae</taxon>
        <taxon>Streptophyta</taxon>
        <taxon>Embryophyta</taxon>
        <taxon>Tracheophyta</taxon>
        <taxon>Spermatophyta</taxon>
        <taxon>Magnoliopsida</taxon>
        <taxon>eudicotyledons</taxon>
        <taxon>Gunneridae</taxon>
        <taxon>Pentapetalae</taxon>
        <taxon>rosids</taxon>
        <taxon>fabids</taxon>
        <taxon>Rosales</taxon>
        <taxon>Rosaceae</taxon>
        <taxon>Amygdaloideae</taxon>
        <taxon>Amygdaleae</taxon>
        <taxon>Prunus</taxon>
    </lineage>
</organism>
<evidence type="ECO:0000313" key="1">
    <source>
        <dbReference type="EMBL" id="CAB4262435.1"/>
    </source>
</evidence>
<accession>A0A6J5THK0</accession>
<reference evidence="1 2" key="1">
    <citation type="submission" date="2020-05" db="EMBL/GenBank/DDBJ databases">
        <authorList>
            <person name="Campoy J."/>
            <person name="Schneeberger K."/>
            <person name="Spophaly S."/>
        </authorList>
    </citation>
    <scope>NUCLEOTIDE SEQUENCE [LARGE SCALE GENOMIC DNA]</scope>
    <source>
        <strain evidence="1">PruArmRojPasFocal</strain>
    </source>
</reference>
<evidence type="ECO:0000313" key="2">
    <source>
        <dbReference type="Proteomes" id="UP000507222"/>
    </source>
</evidence>
<dbReference type="AlphaFoldDB" id="A0A6J5THK0"/>
<name>A0A6J5THK0_PRUAR</name>
<dbReference type="EMBL" id="CAEKDK010000001">
    <property type="protein sequence ID" value="CAB4262435.1"/>
    <property type="molecule type" value="Genomic_DNA"/>
</dbReference>
<dbReference type="Proteomes" id="UP000507222">
    <property type="component" value="Unassembled WGS sequence"/>
</dbReference>
<sequence>MCCFVLPRVPIFSLLPPAISAGIPRATVRITSSALPASFSLCFPFQQKSMFLRLFGSEVGNFACDGIEGCEYGDVVEDFEGLSGDPRENSSQNLWGCNVKLLIF</sequence>